<dbReference type="Proteomes" id="UP000580250">
    <property type="component" value="Unassembled WGS sequence"/>
</dbReference>
<sequence length="186" mass="20120">MSACSDKGDIRRQLRQAKAVIRLLEGRIDDLTDGLEDAEDALSFALTNKEEECGKLQAAMRKILSLKDDCNEQEITKLKKAIGLGRGATAGARIGSNEENQKAIGPTKSKCAKDDCEKGEPQSKKDPKMGQAMQSSLSALVSRLEKGAVRREDSEDKNDDMGTKEGKEVTSSTASTASLYEPIPEV</sequence>
<feature type="compositionally biased region" description="Basic and acidic residues" evidence="2">
    <location>
        <begin position="143"/>
        <end position="168"/>
    </location>
</feature>
<name>A0A6V7USW6_MELEN</name>
<keyword evidence="1" id="KW-0175">Coiled coil</keyword>
<evidence type="ECO:0000256" key="1">
    <source>
        <dbReference type="SAM" id="Coils"/>
    </source>
</evidence>
<reference evidence="3 4" key="1">
    <citation type="submission" date="2020-08" db="EMBL/GenBank/DDBJ databases">
        <authorList>
            <person name="Koutsovoulos G."/>
            <person name="Danchin GJ E."/>
        </authorList>
    </citation>
    <scope>NUCLEOTIDE SEQUENCE [LARGE SCALE GENOMIC DNA]</scope>
</reference>
<feature type="coiled-coil region" evidence="1">
    <location>
        <begin position="21"/>
        <end position="76"/>
    </location>
</feature>
<proteinExistence type="predicted"/>
<dbReference type="EMBL" id="CAJEWN010000106">
    <property type="protein sequence ID" value="CAD2164892.1"/>
    <property type="molecule type" value="Genomic_DNA"/>
</dbReference>
<evidence type="ECO:0000313" key="3">
    <source>
        <dbReference type="EMBL" id="CAD2164892.1"/>
    </source>
</evidence>
<feature type="region of interest" description="Disordered" evidence="2">
    <location>
        <begin position="90"/>
        <end position="186"/>
    </location>
</feature>
<feature type="compositionally biased region" description="Basic and acidic residues" evidence="2">
    <location>
        <begin position="111"/>
        <end position="128"/>
    </location>
</feature>
<feature type="compositionally biased region" description="Polar residues" evidence="2">
    <location>
        <begin position="169"/>
        <end position="178"/>
    </location>
</feature>
<gene>
    <name evidence="3" type="ORF">MENT_LOCUS16825</name>
</gene>
<evidence type="ECO:0000313" key="4">
    <source>
        <dbReference type="Proteomes" id="UP000580250"/>
    </source>
</evidence>
<dbReference type="AlphaFoldDB" id="A0A6V7USW6"/>
<protein>
    <submittedName>
        <fullName evidence="3">Uncharacterized protein</fullName>
    </submittedName>
</protein>
<evidence type="ECO:0000256" key="2">
    <source>
        <dbReference type="SAM" id="MobiDB-lite"/>
    </source>
</evidence>
<accession>A0A6V7USW6</accession>
<organism evidence="3 4">
    <name type="scientific">Meloidogyne enterolobii</name>
    <name type="common">Root-knot nematode worm</name>
    <name type="synonym">Meloidogyne mayaguensis</name>
    <dbReference type="NCBI Taxonomy" id="390850"/>
    <lineage>
        <taxon>Eukaryota</taxon>
        <taxon>Metazoa</taxon>
        <taxon>Ecdysozoa</taxon>
        <taxon>Nematoda</taxon>
        <taxon>Chromadorea</taxon>
        <taxon>Rhabditida</taxon>
        <taxon>Tylenchina</taxon>
        <taxon>Tylenchomorpha</taxon>
        <taxon>Tylenchoidea</taxon>
        <taxon>Meloidogynidae</taxon>
        <taxon>Meloidogyninae</taxon>
        <taxon>Meloidogyne</taxon>
    </lineage>
</organism>
<comment type="caution">
    <text evidence="3">The sequence shown here is derived from an EMBL/GenBank/DDBJ whole genome shotgun (WGS) entry which is preliminary data.</text>
</comment>